<name>A0ABN9HI89_9NEOB</name>
<proteinExistence type="predicted"/>
<reference evidence="2" key="1">
    <citation type="submission" date="2023-05" db="EMBL/GenBank/DDBJ databases">
        <authorList>
            <person name="Stuckert A."/>
        </authorList>
    </citation>
    <scope>NUCLEOTIDE SEQUENCE</scope>
</reference>
<gene>
    <name evidence="2" type="ORF">SPARVUS_LOCUS16152630</name>
</gene>
<keyword evidence="3" id="KW-1185">Reference proteome</keyword>
<organism evidence="2 3">
    <name type="scientific">Staurois parvus</name>
    <dbReference type="NCBI Taxonomy" id="386267"/>
    <lineage>
        <taxon>Eukaryota</taxon>
        <taxon>Metazoa</taxon>
        <taxon>Chordata</taxon>
        <taxon>Craniata</taxon>
        <taxon>Vertebrata</taxon>
        <taxon>Euteleostomi</taxon>
        <taxon>Amphibia</taxon>
        <taxon>Batrachia</taxon>
        <taxon>Anura</taxon>
        <taxon>Neobatrachia</taxon>
        <taxon>Ranoidea</taxon>
        <taxon>Ranidae</taxon>
        <taxon>Staurois</taxon>
    </lineage>
</organism>
<feature type="region of interest" description="Disordered" evidence="1">
    <location>
        <begin position="1"/>
        <end position="46"/>
    </location>
</feature>
<protein>
    <submittedName>
        <fullName evidence="2">Uncharacterized protein</fullName>
    </submittedName>
</protein>
<dbReference type="Proteomes" id="UP001162483">
    <property type="component" value="Unassembled WGS sequence"/>
</dbReference>
<evidence type="ECO:0000256" key="1">
    <source>
        <dbReference type="SAM" id="MobiDB-lite"/>
    </source>
</evidence>
<feature type="compositionally biased region" description="Basic and acidic residues" evidence="1">
    <location>
        <begin position="11"/>
        <end position="21"/>
    </location>
</feature>
<evidence type="ECO:0000313" key="2">
    <source>
        <dbReference type="EMBL" id="CAI9621506.1"/>
    </source>
</evidence>
<accession>A0ABN9HI89</accession>
<dbReference type="EMBL" id="CATNWA010021150">
    <property type="protein sequence ID" value="CAI9621506.1"/>
    <property type="molecule type" value="Genomic_DNA"/>
</dbReference>
<evidence type="ECO:0000313" key="3">
    <source>
        <dbReference type="Proteomes" id="UP001162483"/>
    </source>
</evidence>
<comment type="caution">
    <text evidence="2">The sequence shown here is derived from an EMBL/GenBank/DDBJ whole genome shotgun (WGS) entry which is preliminary data.</text>
</comment>
<sequence length="46" mass="5331">MTKWNPAAVEPESRQCEETQKVAHGMTHCGPGSSMRRRQWEAYRDP</sequence>